<dbReference type="Proteomes" id="UP000019486">
    <property type="component" value="Unassembled WGS sequence"/>
</dbReference>
<dbReference type="Pfam" id="PF00903">
    <property type="entry name" value="Glyoxalase"/>
    <property type="match status" value="1"/>
</dbReference>
<name>W9GUN2_9PROT</name>
<gene>
    <name evidence="5" type="ORF">N825_29645</name>
</gene>
<evidence type="ECO:0000256" key="1">
    <source>
        <dbReference type="ARBA" id="ARBA00011051"/>
    </source>
</evidence>
<dbReference type="PROSITE" id="PS51819">
    <property type="entry name" value="VOC"/>
    <property type="match status" value="1"/>
</dbReference>
<evidence type="ECO:0000256" key="2">
    <source>
        <dbReference type="ARBA" id="ARBA00021572"/>
    </source>
</evidence>
<dbReference type="EMBL" id="AVFL01000052">
    <property type="protein sequence ID" value="EWY36122.1"/>
    <property type="molecule type" value="Genomic_DNA"/>
</dbReference>
<accession>W9GUN2</accession>
<evidence type="ECO:0000313" key="6">
    <source>
        <dbReference type="Proteomes" id="UP000019486"/>
    </source>
</evidence>
<evidence type="ECO:0000259" key="4">
    <source>
        <dbReference type="PROSITE" id="PS51819"/>
    </source>
</evidence>
<evidence type="ECO:0000313" key="5">
    <source>
        <dbReference type="EMBL" id="EWY36122.1"/>
    </source>
</evidence>
<dbReference type="InterPro" id="IPR004360">
    <property type="entry name" value="Glyas_Fos-R_dOase_dom"/>
</dbReference>
<sequence>MAVEFQRVAPVLAVRNVAVALAHYRRLGFEGAAHGEAGAEDPDYGFLAWGSVTLHLARVPDLDPTTSTSACYLYVGDADALHAAWRVAGVEGRLMAPQDTPYGLREFAYLDPDNNLLRVGSPLPARSA</sequence>
<dbReference type="CDD" id="cd08349">
    <property type="entry name" value="BLMA_like"/>
    <property type="match status" value="1"/>
</dbReference>
<dbReference type="InterPro" id="IPR037523">
    <property type="entry name" value="VOC_core"/>
</dbReference>
<reference evidence="5 6" key="1">
    <citation type="submission" date="2013-08" db="EMBL/GenBank/DDBJ databases">
        <title>The genome sequence of Skermanella stibiiresistens.</title>
        <authorList>
            <person name="Zhu W."/>
            <person name="Wang G."/>
        </authorList>
    </citation>
    <scope>NUCLEOTIDE SEQUENCE [LARGE SCALE GENOMIC DNA]</scope>
    <source>
        <strain evidence="5 6">SB22</strain>
    </source>
</reference>
<proteinExistence type="inferred from homology"/>
<protein>
    <recommendedName>
        <fullName evidence="2">Bleomycin resistance protein</fullName>
    </recommendedName>
</protein>
<dbReference type="Gene3D" id="3.10.180.10">
    <property type="entry name" value="2,3-Dihydroxybiphenyl 1,2-Dioxygenase, domain 1"/>
    <property type="match status" value="1"/>
</dbReference>
<evidence type="ECO:0000256" key="3">
    <source>
        <dbReference type="ARBA" id="ARBA00023251"/>
    </source>
</evidence>
<feature type="domain" description="VOC" evidence="4">
    <location>
        <begin position="4"/>
        <end position="122"/>
    </location>
</feature>
<dbReference type="STRING" id="1385369.N825_29645"/>
<dbReference type="AlphaFoldDB" id="W9GUN2"/>
<keyword evidence="3" id="KW-0046">Antibiotic resistance</keyword>
<keyword evidence="6" id="KW-1185">Reference proteome</keyword>
<organism evidence="5 6">
    <name type="scientific">Skermanella stibiiresistens SB22</name>
    <dbReference type="NCBI Taxonomy" id="1385369"/>
    <lineage>
        <taxon>Bacteria</taxon>
        <taxon>Pseudomonadati</taxon>
        <taxon>Pseudomonadota</taxon>
        <taxon>Alphaproteobacteria</taxon>
        <taxon>Rhodospirillales</taxon>
        <taxon>Azospirillaceae</taxon>
        <taxon>Skermanella</taxon>
    </lineage>
</organism>
<dbReference type="InterPro" id="IPR000335">
    <property type="entry name" value="Bleomycin-R"/>
</dbReference>
<dbReference type="RefSeq" id="WP_037461264.1">
    <property type="nucleotide sequence ID" value="NZ_AVFL01000052.1"/>
</dbReference>
<comment type="similarity">
    <text evidence="1">Belongs to the bleomycin resistance protein family.</text>
</comment>
<dbReference type="GO" id="GO:0046677">
    <property type="term" value="P:response to antibiotic"/>
    <property type="evidence" value="ECO:0007669"/>
    <property type="project" value="UniProtKB-KW"/>
</dbReference>
<dbReference type="SUPFAM" id="SSF54593">
    <property type="entry name" value="Glyoxalase/Bleomycin resistance protein/Dihydroxybiphenyl dioxygenase"/>
    <property type="match status" value="1"/>
</dbReference>
<dbReference type="InterPro" id="IPR029068">
    <property type="entry name" value="Glyas_Bleomycin-R_OHBP_Dase"/>
</dbReference>
<comment type="caution">
    <text evidence="5">The sequence shown here is derived from an EMBL/GenBank/DDBJ whole genome shotgun (WGS) entry which is preliminary data.</text>
</comment>